<dbReference type="Gene3D" id="3.60.15.10">
    <property type="entry name" value="Ribonuclease Z/Hydroxyacylglutathione hydrolase-like"/>
    <property type="match status" value="1"/>
</dbReference>
<dbReference type="InterPro" id="IPR001279">
    <property type="entry name" value="Metallo-B-lactamas"/>
</dbReference>
<feature type="domain" description="Metallo-beta-lactamase" evidence="5">
    <location>
        <begin position="60"/>
        <end position="266"/>
    </location>
</feature>
<name>A0A4Y3TQK0_9PROT</name>
<keyword evidence="4" id="KW-0862">Zinc</keyword>
<evidence type="ECO:0000256" key="4">
    <source>
        <dbReference type="ARBA" id="ARBA00022833"/>
    </source>
</evidence>
<comment type="caution">
    <text evidence="6">The sequence shown here is derived from an EMBL/GenBank/DDBJ whole genome shotgun (WGS) entry which is preliminary data.</text>
</comment>
<dbReference type="SUPFAM" id="SSF56281">
    <property type="entry name" value="Metallo-hydrolase/oxidoreductase"/>
    <property type="match status" value="1"/>
</dbReference>
<dbReference type="GO" id="GO:0046872">
    <property type="term" value="F:metal ion binding"/>
    <property type="evidence" value="ECO:0007669"/>
    <property type="project" value="UniProtKB-KW"/>
</dbReference>
<dbReference type="PANTHER" id="PTHR42978">
    <property type="entry name" value="QUORUM-QUENCHING LACTONASE YTNP-RELATED-RELATED"/>
    <property type="match status" value="1"/>
</dbReference>
<evidence type="ECO:0000259" key="5">
    <source>
        <dbReference type="SMART" id="SM00849"/>
    </source>
</evidence>
<evidence type="ECO:0000313" key="7">
    <source>
        <dbReference type="Proteomes" id="UP000317617"/>
    </source>
</evidence>
<dbReference type="InterPro" id="IPR036866">
    <property type="entry name" value="RibonucZ/Hydroxyglut_hydro"/>
</dbReference>
<evidence type="ECO:0000313" key="6">
    <source>
        <dbReference type="EMBL" id="GEB84068.1"/>
    </source>
</evidence>
<keyword evidence="7" id="KW-1185">Reference proteome</keyword>
<dbReference type="Pfam" id="PF00753">
    <property type="entry name" value="Lactamase_B"/>
    <property type="match status" value="1"/>
</dbReference>
<evidence type="ECO:0000256" key="3">
    <source>
        <dbReference type="ARBA" id="ARBA00022801"/>
    </source>
</evidence>
<dbReference type="Proteomes" id="UP000317617">
    <property type="component" value="Unassembled WGS sequence"/>
</dbReference>
<dbReference type="CDD" id="cd07720">
    <property type="entry name" value="OPHC2-like_MBL-fold"/>
    <property type="match status" value="1"/>
</dbReference>
<proteinExistence type="inferred from homology"/>
<dbReference type="STRING" id="104099.AD949_00960"/>
<dbReference type="SMART" id="SM00849">
    <property type="entry name" value="Lactamase_B"/>
    <property type="match status" value="1"/>
</dbReference>
<gene>
    <name evidence="6" type="ORF">AOR01nite_25450</name>
</gene>
<reference evidence="6 7" key="1">
    <citation type="submission" date="2019-06" db="EMBL/GenBank/DDBJ databases">
        <title>Whole genome shotgun sequence of Acetobacter orleanensis NBRC 13752.</title>
        <authorList>
            <person name="Hosoyama A."/>
            <person name="Uohara A."/>
            <person name="Ohji S."/>
            <person name="Ichikawa N."/>
        </authorList>
    </citation>
    <scope>NUCLEOTIDE SEQUENCE [LARGE SCALE GENOMIC DNA]</scope>
    <source>
        <strain evidence="6 7">NBRC 13752</strain>
    </source>
</reference>
<comment type="similarity">
    <text evidence="1">Belongs to the metallo-beta-lactamase superfamily.</text>
</comment>
<evidence type="ECO:0000256" key="2">
    <source>
        <dbReference type="ARBA" id="ARBA00022723"/>
    </source>
</evidence>
<dbReference type="InterPro" id="IPR051013">
    <property type="entry name" value="MBL_superfamily_lactonases"/>
</dbReference>
<dbReference type="OrthoDB" id="9773738at2"/>
<dbReference type="AlphaFoldDB" id="A0A4Y3TQK0"/>
<evidence type="ECO:0000256" key="1">
    <source>
        <dbReference type="ARBA" id="ARBA00007749"/>
    </source>
</evidence>
<keyword evidence="2" id="KW-0479">Metal-binding</keyword>
<dbReference type="EMBL" id="BJMU01000029">
    <property type="protein sequence ID" value="GEB84068.1"/>
    <property type="molecule type" value="Genomic_DNA"/>
</dbReference>
<dbReference type="GO" id="GO:0016787">
    <property type="term" value="F:hydrolase activity"/>
    <property type="evidence" value="ECO:0007669"/>
    <property type="project" value="UniProtKB-KW"/>
</dbReference>
<protein>
    <submittedName>
        <fullName evidence="6">MBL fold metallo-hydrolase</fullName>
    </submittedName>
</protein>
<sequence>MSSAPTRQVPSVYHRRVGNIVVTSVSDGYLDAGMSSLQNIDPDEARNILSKQFRPARRASVNCFLIHSAGRIALIDTGCGTYLQSSAGKLLQNLQYAGVDPLDIDTVLLTHIHPDHSAGLSDRATGTPFFPNADIVLHEKELAYWSDETLREKIPPEDRTLFFDCVHEQIAPYKHKIRSFSGSENVFPGVTSWPLPGHTPGHSGFLIASEQEKLLIWGDLIHVPEIQVYRPEVTMTFDVNPVEAEKTRKELFEKASHHHFLIAGMHVDFPGFARVVKEDQTYGLLPEPWIYTL</sequence>
<dbReference type="PANTHER" id="PTHR42978:SF6">
    <property type="entry name" value="QUORUM-QUENCHING LACTONASE YTNP-RELATED"/>
    <property type="match status" value="1"/>
</dbReference>
<accession>A0A4Y3TQK0</accession>
<keyword evidence="3 6" id="KW-0378">Hydrolase</keyword>
<organism evidence="6 7">
    <name type="scientific">Acetobacter orleanensis</name>
    <dbReference type="NCBI Taxonomy" id="104099"/>
    <lineage>
        <taxon>Bacteria</taxon>
        <taxon>Pseudomonadati</taxon>
        <taxon>Pseudomonadota</taxon>
        <taxon>Alphaproteobacteria</taxon>
        <taxon>Acetobacterales</taxon>
        <taxon>Acetobacteraceae</taxon>
        <taxon>Acetobacter</taxon>
    </lineage>
</organism>